<evidence type="ECO:0000259" key="1">
    <source>
        <dbReference type="Pfam" id="PF25342"/>
    </source>
</evidence>
<keyword evidence="3" id="KW-1185">Reference proteome</keyword>
<dbReference type="Pfam" id="PF25342">
    <property type="entry name" value="GT_PLOD"/>
    <property type="match status" value="1"/>
</dbReference>
<protein>
    <recommendedName>
        <fullName evidence="1">PLOD1-3-like GT domain-containing protein</fullName>
    </recommendedName>
</protein>
<gene>
    <name evidence="2" type="ORF">EVOR1521_LOCUS2239</name>
</gene>
<dbReference type="EMBL" id="CAUJNA010000113">
    <property type="protein sequence ID" value="CAJ1372088.1"/>
    <property type="molecule type" value="Genomic_DNA"/>
</dbReference>
<evidence type="ECO:0000313" key="2">
    <source>
        <dbReference type="EMBL" id="CAJ1372088.1"/>
    </source>
</evidence>
<dbReference type="Proteomes" id="UP001178507">
    <property type="component" value="Unassembled WGS sequence"/>
</dbReference>
<sequence>MLSIAMANASEVVVVTYMNEIKRDYAYLQVSAEQHGLLPSIVGLGEVAWWPEGLGRKINALRGFLASARLKSEDLVLFADAFDTLILGDAAKIRAGFERLERSSGKSIFFPAERTCYPPVADICEHYPRSPTTLRYLNSGLLIGRVGQLRQVLVPDPVSNVMDGGDQAYYQRRFLSHQEAIGLDVDCSLLCVVDGSLGDARLQLVNGTVRELQEAESEPKEPLALHFPGPGHWPNWINGLPTTFLEDTFEQVYPAQHKLLFDQLEWSWRYRGGFFQTRILEGWSRDLMILVSRNQACWDCVWGKTHETQCRDLAWGSRHCRTTGYPTLLLCFCLCYLAFCCTRLRCKLPVAPVARFSEAEKQV</sequence>
<accession>A0AA36MLM5</accession>
<proteinExistence type="predicted"/>
<dbReference type="CDD" id="cd22997">
    <property type="entry name" value="GT_LH"/>
    <property type="match status" value="1"/>
</dbReference>
<evidence type="ECO:0000313" key="3">
    <source>
        <dbReference type="Proteomes" id="UP001178507"/>
    </source>
</evidence>
<dbReference type="AlphaFoldDB" id="A0AA36MLM5"/>
<dbReference type="InterPro" id="IPR057589">
    <property type="entry name" value="GT_PLOD"/>
</dbReference>
<name>A0AA36MLM5_9DINO</name>
<organism evidence="2 3">
    <name type="scientific">Effrenium voratum</name>
    <dbReference type="NCBI Taxonomy" id="2562239"/>
    <lineage>
        <taxon>Eukaryota</taxon>
        <taxon>Sar</taxon>
        <taxon>Alveolata</taxon>
        <taxon>Dinophyceae</taxon>
        <taxon>Suessiales</taxon>
        <taxon>Symbiodiniaceae</taxon>
        <taxon>Effrenium</taxon>
    </lineage>
</organism>
<feature type="domain" description="PLOD1-3-like GT" evidence="1">
    <location>
        <begin position="10"/>
        <end position="226"/>
    </location>
</feature>
<reference evidence="2" key="1">
    <citation type="submission" date="2023-08" db="EMBL/GenBank/DDBJ databases">
        <authorList>
            <person name="Chen Y."/>
            <person name="Shah S."/>
            <person name="Dougan E. K."/>
            <person name="Thang M."/>
            <person name="Chan C."/>
        </authorList>
    </citation>
    <scope>NUCLEOTIDE SEQUENCE</scope>
</reference>
<comment type="caution">
    <text evidence="2">The sequence shown here is derived from an EMBL/GenBank/DDBJ whole genome shotgun (WGS) entry which is preliminary data.</text>
</comment>